<feature type="domain" description="NAD(P)-binding" evidence="1">
    <location>
        <begin position="17"/>
        <end position="328"/>
    </location>
</feature>
<protein>
    <submittedName>
        <fullName evidence="2">CDP-glucose 4,6-dehydratase</fullName>
        <ecNumber evidence="2">4.2.1.45</ecNumber>
    </submittedName>
</protein>
<sequence length="357" mass="39173">MTLSTVNPDFWKGRRVLLTGHSGFKGAWAALWLCRMGAEVTGVSLPPEGNFSLYDSIKDQLTLNSNFIDIRDAEKLNAVVKKSNPEIILHMAAQALVRRSYREPVNTYETNVMGTANLLEAMRDLAELKAALIITSDKVYRNNEDGHAFRETDPLGGDDPYSASKAACEITTASFAKSFFNDKGIPIATARAGNVIGGGDFSEDRLIPDIWRAAREGESVTLRYPGATRPWQHVLESVSGYLVYLQALAGDDGAHLPKSLNFGPQGGEVVTVGEIALEVQKAFGIDSNWSLVNSAQPPEKSYLALDASLAHKALGWQSKWAPSETLTKTVEWYKAFSETPDIYSFTLSQIDEYEDIS</sequence>
<accession>A0A6L8W7Y2</accession>
<dbReference type="PANTHER" id="PTHR43000">
    <property type="entry name" value="DTDP-D-GLUCOSE 4,6-DEHYDRATASE-RELATED"/>
    <property type="match status" value="1"/>
</dbReference>
<dbReference type="Gene3D" id="3.40.50.720">
    <property type="entry name" value="NAD(P)-binding Rossmann-like Domain"/>
    <property type="match status" value="1"/>
</dbReference>
<dbReference type="Pfam" id="PF16363">
    <property type="entry name" value="GDP_Man_Dehyd"/>
    <property type="match status" value="1"/>
</dbReference>
<proteinExistence type="predicted"/>
<name>A0A6L8W7Y2_9PROT</name>
<organism evidence="2 3">
    <name type="scientific">Sneathiella litorea</name>
    <dbReference type="NCBI Taxonomy" id="2606216"/>
    <lineage>
        <taxon>Bacteria</taxon>
        <taxon>Pseudomonadati</taxon>
        <taxon>Pseudomonadota</taxon>
        <taxon>Alphaproteobacteria</taxon>
        <taxon>Sneathiellales</taxon>
        <taxon>Sneathiellaceae</taxon>
        <taxon>Sneathiella</taxon>
    </lineage>
</organism>
<reference evidence="2 3" key="1">
    <citation type="submission" date="2019-12" db="EMBL/GenBank/DDBJ databases">
        <title>Snethiella sp. nov. sp. isolated from sea sand.</title>
        <authorList>
            <person name="Kim J."/>
            <person name="Jeong S.E."/>
            <person name="Jung H.S."/>
            <person name="Jeon C.O."/>
        </authorList>
    </citation>
    <scope>NUCLEOTIDE SEQUENCE [LARGE SCALE GENOMIC DNA]</scope>
    <source>
        <strain evidence="2 3">DP05</strain>
    </source>
</reference>
<dbReference type="AlphaFoldDB" id="A0A6L8W7Y2"/>
<evidence type="ECO:0000313" key="3">
    <source>
        <dbReference type="Proteomes" id="UP000476030"/>
    </source>
</evidence>
<gene>
    <name evidence="2" type="primary">rfbG</name>
    <name evidence="2" type="ORF">GQE98_11350</name>
</gene>
<dbReference type="GO" id="GO:0047733">
    <property type="term" value="F:CDP-glucose 4,6-dehydratase activity"/>
    <property type="evidence" value="ECO:0007669"/>
    <property type="project" value="UniProtKB-EC"/>
</dbReference>
<dbReference type="InterPro" id="IPR013445">
    <property type="entry name" value="CDP_4_6_deHydtase"/>
</dbReference>
<dbReference type="InterPro" id="IPR036291">
    <property type="entry name" value="NAD(P)-bd_dom_sf"/>
</dbReference>
<evidence type="ECO:0000259" key="1">
    <source>
        <dbReference type="Pfam" id="PF16363"/>
    </source>
</evidence>
<keyword evidence="3" id="KW-1185">Reference proteome</keyword>
<dbReference type="EC" id="4.2.1.45" evidence="2"/>
<dbReference type="InterPro" id="IPR016040">
    <property type="entry name" value="NAD(P)-bd_dom"/>
</dbReference>
<comment type="caution">
    <text evidence="2">The sequence shown here is derived from an EMBL/GenBank/DDBJ whole genome shotgun (WGS) entry which is preliminary data.</text>
</comment>
<dbReference type="NCBIfam" id="TIGR02622">
    <property type="entry name" value="CDP_4_6_dhtase"/>
    <property type="match status" value="1"/>
</dbReference>
<evidence type="ECO:0000313" key="2">
    <source>
        <dbReference type="EMBL" id="MZR31226.1"/>
    </source>
</evidence>
<dbReference type="Proteomes" id="UP000476030">
    <property type="component" value="Unassembled WGS sequence"/>
</dbReference>
<dbReference type="Gene3D" id="3.90.25.10">
    <property type="entry name" value="UDP-galactose 4-epimerase, domain 1"/>
    <property type="match status" value="1"/>
</dbReference>
<keyword evidence="2" id="KW-0456">Lyase</keyword>
<dbReference type="SUPFAM" id="SSF51735">
    <property type="entry name" value="NAD(P)-binding Rossmann-fold domains"/>
    <property type="match status" value="1"/>
</dbReference>
<dbReference type="EMBL" id="WTUW01000002">
    <property type="protein sequence ID" value="MZR31226.1"/>
    <property type="molecule type" value="Genomic_DNA"/>
</dbReference>